<feature type="chain" id="PRO_5035250126" description="LTD domain-containing protein" evidence="3">
    <location>
        <begin position="33"/>
        <end position="1710"/>
    </location>
</feature>
<dbReference type="InterPro" id="IPR038081">
    <property type="entry name" value="CalX-like_sf"/>
</dbReference>
<feature type="region of interest" description="Disordered" evidence="1">
    <location>
        <begin position="348"/>
        <end position="396"/>
    </location>
</feature>
<gene>
    <name evidence="5" type="ORF">J3U88_26535</name>
</gene>
<dbReference type="InterPro" id="IPR036691">
    <property type="entry name" value="Endo/exonu/phosph_ase_sf"/>
</dbReference>
<organism evidence="5 6">
    <name type="scientific">Acanthopleuribacter pedis</name>
    <dbReference type="NCBI Taxonomy" id="442870"/>
    <lineage>
        <taxon>Bacteria</taxon>
        <taxon>Pseudomonadati</taxon>
        <taxon>Acidobacteriota</taxon>
        <taxon>Holophagae</taxon>
        <taxon>Acanthopleuribacterales</taxon>
        <taxon>Acanthopleuribacteraceae</taxon>
        <taxon>Acanthopleuribacter</taxon>
    </lineage>
</organism>
<dbReference type="PANTHER" id="PTHR37397:SF1">
    <property type="entry name" value="LTD DOMAIN-CONTAINING PROTEIN"/>
    <property type="match status" value="1"/>
</dbReference>
<feature type="region of interest" description="Disordered" evidence="1">
    <location>
        <begin position="530"/>
        <end position="570"/>
    </location>
</feature>
<feature type="transmembrane region" description="Helical" evidence="2">
    <location>
        <begin position="1687"/>
        <end position="1704"/>
    </location>
</feature>
<feature type="region of interest" description="Disordered" evidence="1">
    <location>
        <begin position="712"/>
        <end position="752"/>
    </location>
</feature>
<feature type="domain" description="LTD" evidence="4">
    <location>
        <begin position="564"/>
        <end position="692"/>
    </location>
</feature>
<dbReference type="SUPFAM" id="SSF56219">
    <property type="entry name" value="DNase I-like"/>
    <property type="match status" value="1"/>
</dbReference>
<dbReference type="Gene3D" id="3.60.10.10">
    <property type="entry name" value="Endonuclease/exonuclease/phosphatase"/>
    <property type="match status" value="1"/>
</dbReference>
<protein>
    <recommendedName>
        <fullName evidence="4">LTD domain-containing protein</fullName>
    </recommendedName>
</protein>
<dbReference type="InterPro" id="IPR001322">
    <property type="entry name" value="Lamin_tail_dom"/>
</dbReference>
<dbReference type="PROSITE" id="PS51841">
    <property type="entry name" value="LTD"/>
    <property type="match status" value="3"/>
</dbReference>
<feature type="region of interest" description="Disordered" evidence="1">
    <location>
        <begin position="168"/>
        <end position="194"/>
    </location>
</feature>
<feature type="domain" description="LTD" evidence="4">
    <location>
        <begin position="194"/>
        <end position="363"/>
    </location>
</feature>
<name>A0A8J7QCN7_9BACT</name>
<dbReference type="PANTHER" id="PTHR37397">
    <property type="entry name" value="SI:CH211-183D21.1"/>
    <property type="match status" value="1"/>
</dbReference>
<comment type="caution">
    <text evidence="5">The sequence shown here is derived from an EMBL/GenBank/DDBJ whole genome shotgun (WGS) entry which is preliminary data.</text>
</comment>
<dbReference type="EMBL" id="JAFREP010000031">
    <property type="protein sequence ID" value="MBO1322062.1"/>
    <property type="molecule type" value="Genomic_DNA"/>
</dbReference>
<evidence type="ECO:0000313" key="5">
    <source>
        <dbReference type="EMBL" id="MBO1322062.1"/>
    </source>
</evidence>
<feature type="region of interest" description="Disordered" evidence="1">
    <location>
        <begin position="891"/>
        <end position="914"/>
    </location>
</feature>
<accession>A0A8J7QCN7</accession>
<keyword evidence="2" id="KW-0812">Transmembrane</keyword>
<proteinExistence type="predicted"/>
<evidence type="ECO:0000256" key="3">
    <source>
        <dbReference type="SAM" id="SignalP"/>
    </source>
</evidence>
<reference evidence="5" key="1">
    <citation type="submission" date="2021-03" db="EMBL/GenBank/DDBJ databases">
        <authorList>
            <person name="Wang G."/>
        </authorList>
    </citation>
    <scope>NUCLEOTIDE SEQUENCE</scope>
    <source>
        <strain evidence="5">KCTC 12899</strain>
    </source>
</reference>
<evidence type="ECO:0000256" key="1">
    <source>
        <dbReference type="SAM" id="MobiDB-lite"/>
    </source>
</evidence>
<keyword evidence="2" id="KW-0472">Membrane</keyword>
<dbReference type="RefSeq" id="WP_207862035.1">
    <property type="nucleotide sequence ID" value="NZ_JAFREP010000031.1"/>
</dbReference>
<keyword evidence="3" id="KW-0732">Signal</keyword>
<dbReference type="Proteomes" id="UP000664417">
    <property type="component" value="Unassembled WGS sequence"/>
</dbReference>
<dbReference type="CDD" id="cd04486">
    <property type="entry name" value="YhcR_OBF_like"/>
    <property type="match status" value="1"/>
</dbReference>
<feature type="signal peptide" evidence="3">
    <location>
        <begin position="1"/>
        <end position="32"/>
    </location>
</feature>
<evidence type="ECO:0000313" key="6">
    <source>
        <dbReference type="Proteomes" id="UP000664417"/>
    </source>
</evidence>
<evidence type="ECO:0000256" key="2">
    <source>
        <dbReference type="SAM" id="Phobius"/>
    </source>
</evidence>
<dbReference type="SUPFAM" id="SSF141072">
    <property type="entry name" value="CalX-like"/>
    <property type="match status" value="1"/>
</dbReference>
<keyword evidence="2" id="KW-1133">Transmembrane helix</keyword>
<feature type="compositionally biased region" description="Polar residues" evidence="1">
    <location>
        <begin position="733"/>
        <end position="748"/>
    </location>
</feature>
<evidence type="ECO:0000259" key="4">
    <source>
        <dbReference type="PROSITE" id="PS51841"/>
    </source>
</evidence>
<feature type="domain" description="LTD" evidence="4">
    <location>
        <begin position="26"/>
        <end position="149"/>
    </location>
</feature>
<sequence length="1710" mass="177382">MFGDTIFSRVRRSAALSLTLALFAGFAASVQAQIFINELDSDQAGTEDREFVELFGPANASLDGHVLVFFNGNGDVSYNTIDLDGQTLDANGFFVIGGSGIPGANLPLSNSALQNGADAVALYQDVPGSFPNGTAPTTTNLVDAVVYDTNDGDDAGLLILLNAGQPQVNEDGNSDKDNHSIARFPDGGTQRNTDTYVAQLPTPGATNGGAPPVIVINELDADQAGTEDREFVELFGPANASLDGHVLVFFNGNGDVSYNTIDLDGQTLDANGFFVVGGSGIPGADLPLSTGSLQNGADAVALYQDVPGSFPNGTAPTTTNLVDAVVYDTNDGDDAGLLILLNAGQPQVNEDGNSDKDNHSIARLPDGGTPRNTDTYVAQAPTPGAPNPGGPSAPEVVINELDSDQAGTEDREFVELFGLANTSLDGLIMVFFNGSSDTSYHTIDLSGQSLDGDGFFVVGGAGIAGADLPLPDTTLQNGADAVAIYQDVPGNFPDGSAVTTNNLVDAVVYGTGDPDDAGLLVLLNAGQPQVDEDGNADKDNHSIARLPDGGTARNTDTYDAQDPTPGGPNVPPLGPTIVINELDADQAGTEDREFVELFGPANTSLDGHVLVFFNGNGDTSYLTIDLAGQSLDANGFFVVGGSGITQASLPLADFALQNGADAVALYADVPGSFPNGTAVTTTNLVDAVVYDTNDNDDAGLLSLLNAGQLQVNEDGSGDKDNHSIARLPDGGTPRNTNTYVAQTPTPGESNRIIPPVVINELDADQAGTEDREFIELHGPANFSLDGLVLVLYNGNGDVSYNAIDLTGQSLNGEGFFVIGGAGISQAGLPLPTGSLQNGADAVALYLGTPASFPNGTAVTTDDLVDALVYDTGDSDDAGLLVLLNAGQSQVDEDGAGDKDNHSVARVPDGGTRRDTSTYVAQIPTPGETNVPPTVLTIAEIQGNGLASPQDGNTVRTEGNVVTVVGDSGFFMQTPDANVDADPETSEGIFVFLDAAPTVSVGDIVNVEGPVVEFFDFTEFTGAGITVDIISSGNPLPTPIQLDATLPSPNQPQADTALERFEGMLVTMSGIATGPTDQFGDTAVVAGSQDRAFIEPGIAFPGRAGQPVFDGNPQVFEINSDQLGTPRVQIHAGQTITEATGGFGFSFGDFQIWPSTLTVGPANFDPTPVRTRQSGEFTVASQNMLRLYDDQDNGNGDSVTPTNEYNLRLGKFSLWIRTVMGAPDILALQEVESLAVLQDLAARINADDGTITYTAQLLDGNDPGAINVGYLVRDNVTVNSLTQVQASETFSFNSNTFDLHDRPPLVLNATVTAGTNTTEITVINIHNRSLNDIDEDPGSGEFVRTKRNLQATRISEYIQDLQTATPTVNLIVLGDFNAYQFTDGFVDALGQISGIPDPLGSLVPATVVVDPPLRNHVLDLPAEERYSFVFDGSANALDHVLSSQNGTCLVSGVQYARGNADMPRDLDEDGATAARSSDHDGIVAFIGPRPSLNVTPTAGLTVDESGTTTAMLQVSLSAAPSGDVTVTVTSSDTGEATVDTAMLTFNSTNFGTPQMVTVTGVQDNTIDGDQNFTITVSATSGDACFSSLTPVSVSGTTSEGSVTGFTVVQTGTNTIRITGPPNSDVGVYYFDPATDTWILIGGTTLDGNGNGTITGTLPQDVAIGVGSSDGSVLPTEVLFVTVPTLGEWALMFLLAAMAATAMVIGRRNRHA</sequence>
<keyword evidence="6" id="KW-1185">Reference proteome</keyword>